<organism evidence="1 2">
    <name type="scientific">Panagrolaimus sp. JU765</name>
    <dbReference type="NCBI Taxonomy" id="591449"/>
    <lineage>
        <taxon>Eukaryota</taxon>
        <taxon>Metazoa</taxon>
        <taxon>Ecdysozoa</taxon>
        <taxon>Nematoda</taxon>
        <taxon>Chromadorea</taxon>
        <taxon>Rhabditida</taxon>
        <taxon>Tylenchina</taxon>
        <taxon>Panagrolaimomorpha</taxon>
        <taxon>Panagrolaimoidea</taxon>
        <taxon>Panagrolaimidae</taxon>
        <taxon>Panagrolaimus</taxon>
    </lineage>
</organism>
<protein>
    <submittedName>
        <fullName evidence="2">Uncharacterized protein</fullName>
    </submittedName>
</protein>
<evidence type="ECO:0000313" key="1">
    <source>
        <dbReference type="Proteomes" id="UP000887576"/>
    </source>
</evidence>
<reference evidence="2" key="1">
    <citation type="submission" date="2022-11" db="UniProtKB">
        <authorList>
            <consortium name="WormBaseParasite"/>
        </authorList>
    </citation>
    <scope>IDENTIFICATION</scope>
</reference>
<sequence>MRVGDVYPNILGSEDKFQNAHLVTTCLWKFLEGKGTIWIQTSPSSDFVHVYVYSNEFGKYLCGNCSSNGRYSRAELIKLPNGENGMFEHQEHFSGYRLPLRLFAEPEKEKQLNNPQINGSRSSIYSLLNSEAFVNVHLPTSARNSRLFSQEEPILIKQLTSLLGTEI</sequence>
<dbReference type="Proteomes" id="UP000887576">
    <property type="component" value="Unplaced"/>
</dbReference>
<proteinExistence type="predicted"/>
<evidence type="ECO:0000313" key="2">
    <source>
        <dbReference type="WBParaSite" id="JU765_v2.g4581.t1"/>
    </source>
</evidence>
<dbReference type="WBParaSite" id="JU765_v2.g4581.t1">
    <property type="protein sequence ID" value="JU765_v2.g4581.t1"/>
    <property type="gene ID" value="JU765_v2.g4581"/>
</dbReference>
<accession>A0AC34R8X7</accession>
<name>A0AC34R8X7_9BILA</name>